<proteinExistence type="predicted"/>
<evidence type="ECO:0000313" key="2">
    <source>
        <dbReference type="Proteomes" id="UP000296079"/>
    </source>
</evidence>
<name>A0AAE6DI89_CUPNH</name>
<evidence type="ECO:0000313" key="1">
    <source>
        <dbReference type="EMBL" id="QCC02982.1"/>
    </source>
</evidence>
<dbReference type="EMBL" id="CP039288">
    <property type="protein sequence ID" value="QCC02982.1"/>
    <property type="molecule type" value="Genomic_DNA"/>
</dbReference>
<sequence length="73" mass="8726">MNAKELKSELDRLGVPRRVYSLSGWRDERLCLEERSGTWHVFFVERGGERPLREFQSENDACHFMLEELKLEI</sequence>
<gene>
    <name evidence="1" type="ORF">E6A55_20345</name>
</gene>
<dbReference type="Proteomes" id="UP000296079">
    <property type="component" value="Chromosome 2"/>
</dbReference>
<accession>A0AAE6DI89</accession>
<dbReference type="AlphaFoldDB" id="A0AAE6DI89"/>
<protein>
    <submittedName>
        <fullName evidence="1">Uncharacterized protein</fullName>
    </submittedName>
</protein>
<dbReference type="RefSeq" id="WP_136227843.1">
    <property type="nucleotide sequence ID" value="NC_008314.1"/>
</dbReference>
<organism evidence="1 2">
    <name type="scientific">Cupriavidus necator (strain ATCC 17699 / DSM 428 / KCTC 22496 / NCIMB 10442 / H16 / Stanier 337)</name>
    <name type="common">Ralstonia eutropha</name>
    <dbReference type="NCBI Taxonomy" id="381666"/>
    <lineage>
        <taxon>Bacteria</taxon>
        <taxon>Pseudomonadati</taxon>
        <taxon>Pseudomonadota</taxon>
        <taxon>Betaproteobacteria</taxon>
        <taxon>Burkholderiales</taxon>
        <taxon>Burkholderiaceae</taxon>
        <taxon>Cupriavidus</taxon>
    </lineage>
</organism>
<reference evidence="1 2" key="1">
    <citation type="submission" date="2019-04" db="EMBL/GenBank/DDBJ databases">
        <title>Long-read de novo sequencing of Cupriavidus necator H16.</title>
        <authorList>
            <person name="Little G.T."/>
            <person name="Ehsaan M."/>
            <person name="Arenas-Lopez C."/>
            <person name="Jawed K."/>
            <person name="Winzer K."/>
            <person name="Kovacs K."/>
            <person name="Malys N."/>
            <person name="Minton N.P."/>
        </authorList>
    </citation>
    <scope>NUCLEOTIDE SEQUENCE [LARGE SCALE GENOMIC DNA]</scope>
    <source>
        <strain evidence="1 2">H16</strain>
    </source>
</reference>